<feature type="active site" description="Proton donor" evidence="1">
    <location>
        <position position="80"/>
    </location>
</feature>
<name>A0A6M0S0Q4_9CYAN</name>
<reference evidence="4 5" key="1">
    <citation type="journal article" date="2020" name="Microb. Ecol.">
        <title>Ecogenomics of the Marine Benthic Filamentous Cyanobacterium Adonisia.</title>
        <authorList>
            <person name="Walter J.M."/>
            <person name="Coutinho F.H."/>
            <person name="Leomil L."/>
            <person name="Hargreaves P.I."/>
            <person name="Campeao M.E."/>
            <person name="Vieira V.V."/>
            <person name="Silva B.S."/>
            <person name="Fistarol G.O."/>
            <person name="Salomon P.S."/>
            <person name="Sawabe T."/>
            <person name="Mino S."/>
            <person name="Hosokawa M."/>
            <person name="Miyashita H."/>
            <person name="Maruyama F."/>
            <person name="van Verk M.C."/>
            <person name="Dutilh B.E."/>
            <person name="Thompson C.C."/>
            <person name="Thompson F.L."/>
        </authorList>
    </citation>
    <scope>NUCLEOTIDE SEQUENCE [LARGE SCALE GENOMIC DNA]</scope>
    <source>
        <strain evidence="4 5">CCMR0082</strain>
    </source>
</reference>
<dbReference type="InterPro" id="IPR013785">
    <property type="entry name" value="Aldolase_TIM"/>
</dbReference>
<dbReference type="PANTHER" id="PTHR30304">
    <property type="entry name" value="D-TAGATOSE-1,6-BISPHOSPHATE ALDOLASE"/>
    <property type="match status" value="1"/>
</dbReference>
<feature type="binding site" evidence="3">
    <location>
        <position position="178"/>
    </location>
    <ligand>
        <name>Zn(2+)</name>
        <dbReference type="ChEBI" id="CHEBI:29105"/>
        <label>1</label>
        <note>catalytic</note>
    </ligand>
</feature>
<dbReference type="RefSeq" id="WP_163660166.1">
    <property type="nucleotide sequence ID" value="NZ_QZCE01000001.1"/>
</dbReference>
<feature type="binding site" evidence="2">
    <location>
        <position position="179"/>
    </location>
    <ligand>
        <name>dihydroxyacetone phosphate</name>
        <dbReference type="ChEBI" id="CHEBI:57642"/>
    </ligand>
</feature>
<evidence type="ECO:0000313" key="4">
    <source>
        <dbReference type="EMBL" id="NEZ62034.1"/>
    </source>
</evidence>
<evidence type="ECO:0000256" key="1">
    <source>
        <dbReference type="PIRSR" id="PIRSR001359-1"/>
    </source>
</evidence>
<accession>A0A6M0S0Q4</accession>
<evidence type="ECO:0000313" key="5">
    <source>
        <dbReference type="Proteomes" id="UP000473574"/>
    </source>
</evidence>
<dbReference type="InterPro" id="IPR000771">
    <property type="entry name" value="FBA_II"/>
</dbReference>
<keyword evidence="3" id="KW-0862">Zinc</keyword>
<evidence type="ECO:0000256" key="2">
    <source>
        <dbReference type="PIRSR" id="PIRSR001359-2"/>
    </source>
</evidence>
<dbReference type="Proteomes" id="UP000473574">
    <property type="component" value="Unassembled WGS sequence"/>
</dbReference>
<dbReference type="GO" id="GO:0008270">
    <property type="term" value="F:zinc ion binding"/>
    <property type="evidence" value="ECO:0007669"/>
    <property type="project" value="InterPro"/>
</dbReference>
<dbReference type="GO" id="GO:0016832">
    <property type="term" value="F:aldehyde-lyase activity"/>
    <property type="evidence" value="ECO:0007669"/>
    <property type="project" value="InterPro"/>
</dbReference>
<protein>
    <submittedName>
        <fullName evidence="4">Class II fructose-bisphosphate aldolase</fullName>
    </submittedName>
</protein>
<organism evidence="4 5">
    <name type="scientific">Adonisia turfae CCMR0082</name>
    <dbReference type="NCBI Taxonomy" id="2304604"/>
    <lineage>
        <taxon>Bacteria</taxon>
        <taxon>Bacillati</taxon>
        <taxon>Cyanobacteriota</taxon>
        <taxon>Adonisia</taxon>
        <taxon>Adonisia turfae</taxon>
    </lineage>
</organism>
<comment type="caution">
    <text evidence="4">The sequence shown here is derived from an EMBL/GenBank/DDBJ whole genome shotgun (WGS) entry which is preliminary data.</text>
</comment>
<dbReference type="GO" id="GO:0005975">
    <property type="term" value="P:carbohydrate metabolic process"/>
    <property type="evidence" value="ECO:0007669"/>
    <property type="project" value="InterPro"/>
</dbReference>
<dbReference type="CDD" id="cd00947">
    <property type="entry name" value="TBP_aldolase_IIB"/>
    <property type="match status" value="1"/>
</dbReference>
<comment type="cofactor">
    <cofactor evidence="3">
        <name>Zn(2+)</name>
        <dbReference type="ChEBI" id="CHEBI:29105"/>
    </cofactor>
    <text evidence="3">Binds 2 Zn(2+) ions per subunit. One is catalytic and the other provides a structural contribution.</text>
</comment>
<gene>
    <name evidence="4" type="ORF">D0962_04465</name>
</gene>
<dbReference type="NCBIfam" id="TIGR00167">
    <property type="entry name" value="cbbA"/>
    <property type="match status" value="1"/>
</dbReference>
<dbReference type="PIRSF" id="PIRSF001359">
    <property type="entry name" value="F_bP_aldolase_II"/>
    <property type="match status" value="1"/>
</dbReference>
<evidence type="ECO:0000256" key="3">
    <source>
        <dbReference type="PIRSR" id="PIRSR001359-3"/>
    </source>
</evidence>
<feature type="binding site" evidence="3">
    <location>
        <position position="81"/>
    </location>
    <ligand>
        <name>Zn(2+)</name>
        <dbReference type="ChEBI" id="CHEBI:29105"/>
        <label>1</label>
        <note>catalytic</note>
    </ligand>
</feature>
<keyword evidence="3" id="KW-0479">Metal-binding</keyword>
<proteinExistence type="predicted"/>
<sequence length="282" mass="30893">MLTSTKELLEKAQKQAYAVGAFNLYNLEGVKAVVNAAEADNSPAIIQILPNILEYGGTPLVKLFIEAADSAKVPMSVHLDHCDSRTHIETALDAGVQSVLADGSKFPFQENLAFTREMTALAHAQGATVEAEIGRISGTEDGMTVAAKEAKMTDPYQAKQFVAESRVDFLAVTIGNVHGRYHSEPRLDFKRLAKVRQQLDIPLVLHGASGLPALMIQRSIELGVCKFNVNTEVRQKYLQFWREYGKTDSKRDLLDCQKASTGAMQEIIAQKIRLFGSAGKAE</sequence>
<feature type="binding site" evidence="2">
    <location>
        <begin position="207"/>
        <end position="209"/>
    </location>
    <ligand>
        <name>dihydroxyacetone phosphate</name>
        <dbReference type="ChEBI" id="CHEBI:57642"/>
    </ligand>
</feature>
<dbReference type="SUPFAM" id="SSF51569">
    <property type="entry name" value="Aldolase"/>
    <property type="match status" value="1"/>
</dbReference>
<dbReference type="AlphaFoldDB" id="A0A6M0S0Q4"/>
<feature type="binding site" evidence="3">
    <location>
        <position position="132"/>
    </location>
    <ligand>
        <name>Zn(2+)</name>
        <dbReference type="ChEBI" id="CHEBI:29105"/>
        <label>2</label>
    </ligand>
</feature>
<dbReference type="Pfam" id="PF01116">
    <property type="entry name" value="F_bP_aldolase"/>
    <property type="match status" value="1"/>
</dbReference>
<dbReference type="InterPro" id="IPR050246">
    <property type="entry name" value="Class_II_FBP_aldolase"/>
</dbReference>
<feature type="binding site" evidence="3">
    <location>
        <position position="206"/>
    </location>
    <ligand>
        <name>Zn(2+)</name>
        <dbReference type="ChEBI" id="CHEBI:29105"/>
        <label>1</label>
        <note>catalytic</note>
    </ligand>
</feature>
<feature type="binding site" evidence="2">
    <location>
        <begin position="228"/>
        <end position="231"/>
    </location>
    <ligand>
        <name>dihydroxyacetone phosphate</name>
        <dbReference type="ChEBI" id="CHEBI:57642"/>
    </ligand>
</feature>
<dbReference type="PANTHER" id="PTHR30304:SF0">
    <property type="entry name" value="D-TAGATOSE-1,6-BISPHOSPHATE ALDOLASE SUBUNIT GATY-RELATED"/>
    <property type="match status" value="1"/>
</dbReference>
<dbReference type="EMBL" id="QZCE01000001">
    <property type="protein sequence ID" value="NEZ62034.1"/>
    <property type="molecule type" value="Genomic_DNA"/>
</dbReference>
<feature type="binding site" evidence="3">
    <location>
        <position position="102"/>
    </location>
    <ligand>
        <name>Zn(2+)</name>
        <dbReference type="ChEBI" id="CHEBI:29105"/>
        <label>2</label>
    </ligand>
</feature>
<dbReference type="Gene3D" id="3.20.20.70">
    <property type="entry name" value="Aldolase class I"/>
    <property type="match status" value="1"/>
</dbReference>